<dbReference type="InterPro" id="IPR013783">
    <property type="entry name" value="Ig-like_fold"/>
</dbReference>
<feature type="region of interest" description="Disordered" evidence="1">
    <location>
        <begin position="300"/>
        <end position="353"/>
    </location>
</feature>
<dbReference type="SUPFAM" id="SSF49265">
    <property type="entry name" value="Fibronectin type III"/>
    <property type="match status" value="2"/>
</dbReference>
<evidence type="ECO:0000259" key="2">
    <source>
        <dbReference type="PROSITE" id="PS50853"/>
    </source>
</evidence>
<dbReference type="InterPro" id="IPR050650">
    <property type="entry name" value="Type-II_Cytokine-TF_Rcpt"/>
</dbReference>
<dbReference type="EMBL" id="JAHHUM010001961">
    <property type="protein sequence ID" value="KAK5607770.1"/>
    <property type="molecule type" value="Genomic_DNA"/>
</dbReference>
<feature type="domain" description="Fibronectin type-III" evidence="2">
    <location>
        <begin position="71"/>
        <end position="162"/>
    </location>
</feature>
<dbReference type="PROSITE" id="PS50853">
    <property type="entry name" value="FN3"/>
    <property type="match status" value="1"/>
</dbReference>
<keyword evidence="4" id="KW-1185">Reference proteome</keyword>
<organism evidence="3 4">
    <name type="scientific">Crenichthys baileyi</name>
    <name type="common">White River springfish</name>
    <dbReference type="NCBI Taxonomy" id="28760"/>
    <lineage>
        <taxon>Eukaryota</taxon>
        <taxon>Metazoa</taxon>
        <taxon>Chordata</taxon>
        <taxon>Craniata</taxon>
        <taxon>Vertebrata</taxon>
        <taxon>Euteleostomi</taxon>
        <taxon>Actinopterygii</taxon>
        <taxon>Neopterygii</taxon>
        <taxon>Teleostei</taxon>
        <taxon>Neoteleostei</taxon>
        <taxon>Acanthomorphata</taxon>
        <taxon>Ovalentaria</taxon>
        <taxon>Atherinomorphae</taxon>
        <taxon>Cyprinodontiformes</taxon>
        <taxon>Goodeidae</taxon>
        <taxon>Crenichthys</taxon>
    </lineage>
</organism>
<comment type="caution">
    <text evidence="3">The sequence shown here is derived from an EMBL/GenBank/DDBJ whole genome shotgun (WGS) entry which is preliminary data.</text>
</comment>
<dbReference type="InterPro" id="IPR003961">
    <property type="entry name" value="FN3_dom"/>
</dbReference>
<dbReference type="AlphaFoldDB" id="A0AAV9RFL7"/>
<dbReference type="Pfam" id="PF01108">
    <property type="entry name" value="Tissue_fac"/>
    <property type="match status" value="1"/>
</dbReference>
<evidence type="ECO:0000313" key="3">
    <source>
        <dbReference type="EMBL" id="KAK5607770.1"/>
    </source>
</evidence>
<sequence>MSAQQKIPSPPVVDEAEQELNETAWKPRQLRAEYGTGWTEPNLRVNMSAAVWVFILTFSTLNGVVSGDLRSPTNVQLSSRNLNLMLTWEPPAGAPSGLVYSTQYTSSATSYRRGCVNTTALQCDLTSFNISVYGIYRGKVQALLGAETSDWVESNQTTLDKDTQIGPPSVSLLSNGPTLEVSIEDPMFQISSLRNVYSVVTYNITYWKKGLEDQWSPKTPETEKKKPHLQTPQTPATPCAILHHQELQIVHDLGHSPVVTGNPRNHASSLKQQIWDLQGLEIPSRLQYSHGHLVHPFTSCPPLPQRNLGRNHDSAKHRAVKPNKWSPKVNSRDPQLRSIKSQLPTQLARRTSC</sequence>
<dbReference type="Gene3D" id="2.60.40.10">
    <property type="entry name" value="Immunoglobulins"/>
    <property type="match status" value="1"/>
</dbReference>
<dbReference type="InterPro" id="IPR015373">
    <property type="entry name" value="Interferon/interleukin_rcp_dom"/>
</dbReference>
<dbReference type="Pfam" id="PF09294">
    <property type="entry name" value="Interfer-bind"/>
    <property type="match status" value="1"/>
</dbReference>
<proteinExistence type="predicted"/>
<feature type="region of interest" description="Disordered" evidence="1">
    <location>
        <begin position="215"/>
        <end position="236"/>
    </location>
</feature>
<gene>
    <name evidence="3" type="ORF">CRENBAI_012116</name>
</gene>
<dbReference type="PANTHER" id="PTHR20859">
    <property type="entry name" value="INTERFERON/INTERLEUKIN RECEPTOR"/>
    <property type="match status" value="1"/>
</dbReference>
<dbReference type="Proteomes" id="UP001311232">
    <property type="component" value="Unassembled WGS sequence"/>
</dbReference>
<dbReference type="PANTHER" id="PTHR20859:SF46">
    <property type="entry name" value="INTERFERON GAMMA RECEPTOR 2"/>
    <property type="match status" value="1"/>
</dbReference>
<reference evidence="3 4" key="1">
    <citation type="submission" date="2021-06" db="EMBL/GenBank/DDBJ databases">
        <authorList>
            <person name="Palmer J.M."/>
        </authorList>
    </citation>
    <scope>NUCLEOTIDE SEQUENCE [LARGE SCALE GENOMIC DNA]</scope>
    <source>
        <strain evidence="3 4">MEX-2019</strain>
        <tissue evidence="3">Muscle</tissue>
    </source>
</reference>
<dbReference type="GO" id="GO:0005886">
    <property type="term" value="C:plasma membrane"/>
    <property type="evidence" value="ECO:0007669"/>
    <property type="project" value="TreeGrafter"/>
</dbReference>
<dbReference type="InterPro" id="IPR036116">
    <property type="entry name" value="FN3_sf"/>
</dbReference>
<evidence type="ECO:0000256" key="1">
    <source>
        <dbReference type="SAM" id="MobiDB-lite"/>
    </source>
</evidence>
<name>A0AAV9RFL7_9TELE</name>
<evidence type="ECO:0000313" key="4">
    <source>
        <dbReference type="Proteomes" id="UP001311232"/>
    </source>
</evidence>
<accession>A0AAV9RFL7</accession>
<dbReference type="GO" id="GO:0004896">
    <property type="term" value="F:cytokine receptor activity"/>
    <property type="evidence" value="ECO:0007669"/>
    <property type="project" value="TreeGrafter"/>
</dbReference>
<feature type="compositionally biased region" description="Polar residues" evidence="1">
    <location>
        <begin position="336"/>
        <end position="353"/>
    </location>
</feature>
<protein>
    <recommendedName>
        <fullName evidence="2">Fibronectin type-III domain-containing protein</fullName>
    </recommendedName>
</protein>